<dbReference type="RefSeq" id="WP_053233534.1">
    <property type="nucleotide sequence ID" value="NZ_CP011125.1"/>
</dbReference>
<dbReference type="GO" id="GO:0004175">
    <property type="term" value="F:endopeptidase activity"/>
    <property type="evidence" value="ECO:0007669"/>
    <property type="project" value="UniProtKB-ARBA"/>
</dbReference>
<protein>
    <recommendedName>
        <fullName evidence="2">CAAX prenyl protease 2/Lysostaphin resistance protein A-like domain-containing protein</fullName>
    </recommendedName>
</protein>
<evidence type="ECO:0000313" key="4">
    <source>
        <dbReference type="Proteomes" id="UP000034883"/>
    </source>
</evidence>
<evidence type="ECO:0000256" key="1">
    <source>
        <dbReference type="SAM" id="Phobius"/>
    </source>
</evidence>
<keyword evidence="1" id="KW-1133">Transmembrane helix</keyword>
<accession>A0A0F6SF55</accession>
<dbReference type="Pfam" id="PF02517">
    <property type="entry name" value="Rce1-like"/>
    <property type="match status" value="1"/>
</dbReference>
<dbReference type="Proteomes" id="UP000034883">
    <property type="component" value="Chromosome"/>
</dbReference>
<dbReference type="OrthoDB" id="5514915at2"/>
<feature type="domain" description="CAAX prenyl protease 2/Lysostaphin resistance protein A-like" evidence="2">
    <location>
        <begin position="93"/>
        <end position="174"/>
    </location>
</feature>
<dbReference type="EMBL" id="CP011125">
    <property type="protein sequence ID" value="AKF06354.1"/>
    <property type="molecule type" value="Genomic_DNA"/>
</dbReference>
<dbReference type="KEGG" id="samy:DB32_003503"/>
<gene>
    <name evidence="3" type="ORF">DB32_003503</name>
</gene>
<dbReference type="STRING" id="927083.DB32_003503"/>
<proteinExistence type="predicted"/>
<evidence type="ECO:0000259" key="2">
    <source>
        <dbReference type="Pfam" id="PF02517"/>
    </source>
</evidence>
<evidence type="ECO:0000313" key="3">
    <source>
        <dbReference type="EMBL" id="AKF06354.1"/>
    </source>
</evidence>
<keyword evidence="1" id="KW-0472">Membrane</keyword>
<keyword evidence="1" id="KW-0812">Transmembrane</keyword>
<dbReference type="AlphaFoldDB" id="A0A0F6SF55"/>
<dbReference type="InterPro" id="IPR003675">
    <property type="entry name" value="Rce1/LyrA-like_dom"/>
</dbReference>
<feature type="transmembrane region" description="Helical" evidence="1">
    <location>
        <begin position="38"/>
        <end position="63"/>
    </location>
</feature>
<keyword evidence="4" id="KW-1185">Reference proteome</keyword>
<dbReference type="GO" id="GO:0080120">
    <property type="term" value="P:CAAX-box protein maturation"/>
    <property type="evidence" value="ECO:0007669"/>
    <property type="project" value="UniProtKB-ARBA"/>
</dbReference>
<reference evidence="3 4" key="1">
    <citation type="submission" date="2015-03" db="EMBL/GenBank/DDBJ databases">
        <title>Genome assembly of Sandaracinus amylolyticus DSM 53668.</title>
        <authorList>
            <person name="Sharma G."/>
            <person name="Subramanian S."/>
        </authorList>
    </citation>
    <scope>NUCLEOTIDE SEQUENCE [LARGE SCALE GENOMIC DNA]</scope>
    <source>
        <strain evidence="3 4">DSM 53668</strain>
    </source>
</reference>
<sequence length="206" mass="21883">MSRRRITGALIAYAATIVVALGLGVALGRPMIARHPSAILDLGGAASIVSMGLGLVIAVITITSTRSLLARTRWARALRTELKTLLEGASGAQLVLLGVASGVAEELLFRGALQPWLGYVGTSIGFGLLHVAPRRELLPWTVWAVVMGFVLGGVFELTGALEGPIVAHVLINVVNLRVIARHDARLDPGDGRLEPPKLVSRVRRER</sequence>
<name>A0A0F6SF55_9BACT</name>
<organism evidence="3 4">
    <name type="scientific">Sandaracinus amylolyticus</name>
    <dbReference type="NCBI Taxonomy" id="927083"/>
    <lineage>
        <taxon>Bacteria</taxon>
        <taxon>Pseudomonadati</taxon>
        <taxon>Myxococcota</taxon>
        <taxon>Polyangia</taxon>
        <taxon>Polyangiales</taxon>
        <taxon>Sandaracinaceae</taxon>
        <taxon>Sandaracinus</taxon>
    </lineage>
</organism>